<dbReference type="EMBL" id="JAADJG010000213">
    <property type="protein sequence ID" value="KAF4451599.1"/>
    <property type="molecule type" value="Genomic_DNA"/>
</dbReference>
<keyword evidence="3" id="KW-0547">Nucleotide-binding</keyword>
<comment type="similarity">
    <text evidence="1">Belongs to the SNF2/RAD54 helicase family.</text>
</comment>
<dbReference type="InterPro" id="IPR050628">
    <property type="entry name" value="SNF2_RAD54_helicase_TF"/>
</dbReference>
<feature type="compositionally biased region" description="Acidic residues" evidence="10">
    <location>
        <begin position="80"/>
        <end position="113"/>
    </location>
</feature>
<feature type="region of interest" description="Disordered" evidence="10">
    <location>
        <begin position="1"/>
        <end position="41"/>
    </location>
</feature>
<keyword evidence="2" id="KW-0479">Metal-binding</keyword>
<dbReference type="SUPFAM" id="SSF52540">
    <property type="entry name" value="P-loop containing nucleoside triphosphate hydrolases"/>
    <property type="match status" value="2"/>
</dbReference>
<dbReference type="PROSITE" id="PS00518">
    <property type="entry name" value="ZF_RING_1"/>
    <property type="match status" value="1"/>
</dbReference>
<evidence type="ECO:0000259" key="13">
    <source>
        <dbReference type="PROSITE" id="PS51194"/>
    </source>
</evidence>
<keyword evidence="6" id="KW-0347">Helicase</keyword>
<evidence type="ECO:0000256" key="3">
    <source>
        <dbReference type="ARBA" id="ARBA00022741"/>
    </source>
</evidence>
<evidence type="ECO:0000256" key="9">
    <source>
        <dbReference type="PROSITE-ProRule" id="PRU00175"/>
    </source>
</evidence>
<dbReference type="InterPro" id="IPR049730">
    <property type="entry name" value="SNF2/RAD54-like_C"/>
</dbReference>
<dbReference type="GO" id="GO:0006281">
    <property type="term" value="P:DNA repair"/>
    <property type="evidence" value="ECO:0007669"/>
    <property type="project" value="TreeGrafter"/>
</dbReference>
<dbReference type="AlphaFoldDB" id="A0A8H4KLP9"/>
<gene>
    <name evidence="14" type="ORF">F53441_5455</name>
</gene>
<dbReference type="GO" id="GO:0016787">
    <property type="term" value="F:hydrolase activity"/>
    <property type="evidence" value="ECO:0007669"/>
    <property type="project" value="UniProtKB-KW"/>
</dbReference>
<dbReference type="PANTHER" id="PTHR45626:SF17">
    <property type="entry name" value="HELICASE-LIKE TRANSCRIPTION FACTOR"/>
    <property type="match status" value="1"/>
</dbReference>
<dbReference type="PROSITE" id="PS50089">
    <property type="entry name" value="ZF_RING_2"/>
    <property type="match status" value="1"/>
</dbReference>
<evidence type="ECO:0000256" key="1">
    <source>
        <dbReference type="ARBA" id="ARBA00007025"/>
    </source>
</evidence>
<evidence type="ECO:0000313" key="14">
    <source>
        <dbReference type="EMBL" id="KAF4451599.1"/>
    </source>
</evidence>
<dbReference type="InterPro" id="IPR001650">
    <property type="entry name" value="Helicase_C-like"/>
</dbReference>
<protein>
    <recommendedName>
        <fullName evidence="16">Helicase ATP-binding domain-containing protein</fullName>
    </recommendedName>
</protein>
<proteinExistence type="inferred from homology"/>
<keyword evidence="7" id="KW-0862">Zinc</keyword>
<name>A0A8H4KLP9_9HYPO</name>
<accession>A0A8H4KLP9</accession>
<evidence type="ECO:0000256" key="2">
    <source>
        <dbReference type="ARBA" id="ARBA00022723"/>
    </source>
</evidence>
<reference evidence="14" key="1">
    <citation type="submission" date="2020-01" db="EMBL/GenBank/DDBJ databases">
        <title>Identification and distribution of gene clusters putatively required for synthesis of sphingolipid metabolism inhibitors in phylogenetically diverse species of the filamentous fungus Fusarium.</title>
        <authorList>
            <person name="Kim H.-S."/>
            <person name="Busman M."/>
            <person name="Brown D.W."/>
            <person name="Divon H."/>
            <person name="Uhlig S."/>
            <person name="Proctor R.H."/>
        </authorList>
    </citation>
    <scope>NUCLEOTIDE SEQUENCE</scope>
    <source>
        <strain evidence="14">NRRL 53441</strain>
    </source>
</reference>
<evidence type="ECO:0000256" key="5">
    <source>
        <dbReference type="ARBA" id="ARBA00022801"/>
    </source>
</evidence>
<feature type="domain" description="RING-type" evidence="11">
    <location>
        <begin position="757"/>
        <end position="804"/>
    </location>
</feature>
<feature type="compositionally biased region" description="Acidic residues" evidence="10">
    <location>
        <begin position="628"/>
        <end position="638"/>
    </location>
</feature>
<dbReference type="GO" id="GO:0004386">
    <property type="term" value="F:helicase activity"/>
    <property type="evidence" value="ECO:0007669"/>
    <property type="project" value="UniProtKB-KW"/>
</dbReference>
<dbReference type="GO" id="GO:0005524">
    <property type="term" value="F:ATP binding"/>
    <property type="evidence" value="ECO:0007669"/>
    <property type="project" value="UniProtKB-KW"/>
</dbReference>
<dbReference type="GO" id="GO:0008094">
    <property type="term" value="F:ATP-dependent activity, acting on DNA"/>
    <property type="evidence" value="ECO:0007669"/>
    <property type="project" value="TreeGrafter"/>
</dbReference>
<dbReference type="GO" id="GO:0005634">
    <property type="term" value="C:nucleus"/>
    <property type="evidence" value="ECO:0007669"/>
    <property type="project" value="TreeGrafter"/>
</dbReference>
<feature type="compositionally biased region" description="Basic and acidic residues" evidence="10">
    <location>
        <begin position="177"/>
        <end position="193"/>
    </location>
</feature>
<feature type="compositionally biased region" description="Basic and acidic residues" evidence="10">
    <location>
        <begin position="21"/>
        <end position="32"/>
    </location>
</feature>
<dbReference type="Pfam" id="PF00176">
    <property type="entry name" value="SNF2-rel_dom"/>
    <property type="match status" value="1"/>
</dbReference>
<organism evidence="14 15">
    <name type="scientific">Fusarium austroafricanum</name>
    <dbReference type="NCBI Taxonomy" id="2364996"/>
    <lineage>
        <taxon>Eukaryota</taxon>
        <taxon>Fungi</taxon>
        <taxon>Dikarya</taxon>
        <taxon>Ascomycota</taxon>
        <taxon>Pezizomycotina</taxon>
        <taxon>Sordariomycetes</taxon>
        <taxon>Hypocreomycetidae</taxon>
        <taxon>Hypocreales</taxon>
        <taxon>Nectriaceae</taxon>
        <taxon>Fusarium</taxon>
        <taxon>Fusarium concolor species complex</taxon>
    </lineage>
</organism>
<comment type="caution">
    <text evidence="14">The sequence shown here is derived from an EMBL/GenBank/DDBJ whole genome shotgun (WGS) entry which is preliminary data.</text>
</comment>
<dbReference type="Pfam" id="PF00271">
    <property type="entry name" value="Helicase_C"/>
    <property type="match status" value="1"/>
</dbReference>
<sequence>MPLKKEESPDPDCLLTSVARAHPDSNDSKEVISLDSDDDDILKYEDDEDEKIKVEENEGMTADQFFEEIAVNTDPKEGDDHDCDLDEEGDKNDDDFVDESSDDNDSDDSDDSEAQAKRKKSKKGAHSLSSIAKDLKTMENLRRDLIVKKYEGKPLTPSEHQKIKALQVQIAETKQFLEENSKDPPPKNAREYWQRQLKSGRGMKRKRDGDEEESDPKKTQKTDQSGFSKAAALFNLSLNQPGDANNTGPELNQIKATTHASQMQQIMAGMPEGCDTRHTKTQKHDLIEAKQCFGYGKVKAINGDWLLKGMKTPLRNEQLVGAEWMVMREAMDLHPAGGILADDMGIGKTLIALTTIFGHPPEAEDRREWCNATLVIADSPQAAETTWMKQINQHVGGKLAAKSLIYSKAIVKDLAWWRRRTVVVTNLTELRSQFLSKRERQALSGKWAGDPAGYRRALLRKLGPFFKINWYRVIIDEAHGIKNHTTSAALAAFQLNAKYRWALSGTPLTNKLDELFPLVKFIGYKFATSMRRFRAQYIRGPNAQENFEHLVGFVMLRRKQTEKFLGRTMVPLPKSYRKDIWVPLSTPEKILNDIVDGSYKAKLPDIPDDATETGEASEPQHSHQENEYASDEESEAEFEMARNVGSTVFNSYRVLNTRLMRLSQLPSHPLNLEKFFRGDGCEEEVQSAIERFKSEVTQSSVHADQKAFAAALNLEKDYSSGLQQLESAIKDKFGGVENMAELLPLAANEKKVKNITCGLCHKQNSPVNPVYSANCEHIYCKSCLHITLSATTKAGRLRVAPMCRAAGCSVKLVMGNDVRTPACIDAAVKAIRGYKESGRDDIGTGWRDRSNDPISFFRAVSGRDDIGFGPVAMPLSSKLKATLAVALTWMKEAPDDKMIIYIRWTRTAKVLGCVLESMGIKFLYMNRMANRNQKSLAMETFSNSPEVKILVASMKCGGQSFNFQMANRCIIVDEWWNLAVEEQAFRRVLRTGQKKETHLVRILAEDTIDQRIIMLQEAKQETIQTALQDWKNLPDFSGAQQLRWIFSSKDKATLASEMVKKIRVQKTK</sequence>
<dbReference type="Gene3D" id="3.40.50.10810">
    <property type="entry name" value="Tandem AAA-ATPase domain"/>
    <property type="match status" value="1"/>
</dbReference>
<evidence type="ECO:0000259" key="12">
    <source>
        <dbReference type="PROSITE" id="PS51192"/>
    </source>
</evidence>
<dbReference type="Gene3D" id="3.30.40.10">
    <property type="entry name" value="Zinc/RING finger domain, C3HC4 (zinc finger)"/>
    <property type="match status" value="1"/>
</dbReference>
<evidence type="ECO:0000256" key="7">
    <source>
        <dbReference type="ARBA" id="ARBA00022833"/>
    </source>
</evidence>
<dbReference type="Gene3D" id="3.40.50.300">
    <property type="entry name" value="P-loop containing nucleotide triphosphate hydrolases"/>
    <property type="match status" value="1"/>
</dbReference>
<dbReference type="CDD" id="cd18793">
    <property type="entry name" value="SF2_C_SNF"/>
    <property type="match status" value="1"/>
</dbReference>
<evidence type="ECO:0000256" key="10">
    <source>
        <dbReference type="SAM" id="MobiDB-lite"/>
    </source>
</evidence>
<feature type="domain" description="Helicase C-terminal" evidence="13">
    <location>
        <begin position="882"/>
        <end position="1031"/>
    </location>
</feature>
<dbReference type="InterPro" id="IPR017907">
    <property type="entry name" value="Znf_RING_CS"/>
</dbReference>
<dbReference type="InterPro" id="IPR027417">
    <property type="entry name" value="P-loop_NTPase"/>
</dbReference>
<feature type="region of interest" description="Disordered" evidence="10">
    <location>
        <begin position="70"/>
        <end position="136"/>
    </location>
</feature>
<dbReference type="InterPro" id="IPR014001">
    <property type="entry name" value="Helicase_ATP-bd"/>
</dbReference>
<dbReference type="InterPro" id="IPR013083">
    <property type="entry name" value="Znf_RING/FYVE/PHD"/>
</dbReference>
<evidence type="ECO:0000256" key="4">
    <source>
        <dbReference type="ARBA" id="ARBA00022771"/>
    </source>
</evidence>
<keyword evidence="15" id="KW-1185">Reference proteome</keyword>
<feature type="region of interest" description="Disordered" evidence="10">
    <location>
        <begin position="602"/>
        <end position="639"/>
    </location>
</feature>
<evidence type="ECO:0000259" key="11">
    <source>
        <dbReference type="PROSITE" id="PS50089"/>
    </source>
</evidence>
<evidence type="ECO:0000256" key="6">
    <source>
        <dbReference type="ARBA" id="ARBA00022806"/>
    </source>
</evidence>
<dbReference type="PROSITE" id="PS51194">
    <property type="entry name" value="HELICASE_CTER"/>
    <property type="match status" value="1"/>
</dbReference>
<dbReference type="PANTHER" id="PTHR45626">
    <property type="entry name" value="TRANSCRIPTION TERMINATION FACTOR 2-RELATED"/>
    <property type="match status" value="1"/>
</dbReference>
<evidence type="ECO:0000256" key="8">
    <source>
        <dbReference type="ARBA" id="ARBA00022840"/>
    </source>
</evidence>
<keyword evidence="4 9" id="KW-0863">Zinc-finger</keyword>
<dbReference type="Proteomes" id="UP000605986">
    <property type="component" value="Unassembled WGS sequence"/>
</dbReference>
<evidence type="ECO:0000313" key="15">
    <source>
        <dbReference type="Proteomes" id="UP000605986"/>
    </source>
</evidence>
<dbReference type="InterPro" id="IPR038718">
    <property type="entry name" value="SNF2-like_sf"/>
</dbReference>
<dbReference type="InterPro" id="IPR000330">
    <property type="entry name" value="SNF2_N"/>
</dbReference>
<dbReference type="PROSITE" id="PS51192">
    <property type="entry name" value="HELICASE_ATP_BIND_1"/>
    <property type="match status" value="1"/>
</dbReference>
<dbReference type="SMART" id="SM00487">
    <property type="entry name" value="DEXDc"/>
    <property type="match status" value="1"/>
</dbReference>
<dbReference type="OrthoDB" id="448448at2759"/>
<dbReference type="SUPFAM" id="SSF57850">
    <property type="entry name" value="RING/U-box"/>
    <property type="match status" value="1"/>
</dbReference>
<keyword evidence="8" id="KW-0067">ATP-binding</keyword>
<feature type="region of interest" description="Disordered" evidence="10">
    <location>
        <begin position="177"/>
        <end position="226"/>
    </location>
</feature>
<evidence type="ECO:0008006" key="16">
    <source>
        <dbReference type="Google" id="ProtNLM"/>
    </source>
</evidence>
<dbReference type="InterPro" id="IPR001841">
    <property type="entry name" value="Znf_RING"/>
</dbReference>
<dbReference type="GO" id="GO:0008270">
    <property type="term" value="F:zinc ion binding"/>
    <property type="evidence" value="ECO:0007669"/>
    <property type="project" value="UniProtKB-KW"/>
</dbReference>
<dbReference type="CDD" id="cd18008">
    <property type="entry name" value="DEXDc_SHPRH-like"/>
    <property type="match status" value="1"/>
</dbReference>
<keyword evidence="5" id="KW-0378">Hydrolase</keyword>
<feature type="domain" description="Helicase ATP-binding" evidence="12">
    <location>
        <begin position="329"/>
        <end position="525"/>
    </location>
</feature>